<evidence type="ECO:0000313" key="1">
    <source>
        <dbReference type="EMBL" id="AXE25114.1"/>
    </source>
</evidence>
<gene>
    <name evidence="1" type="ORF">C0216_18140</name>
</gene>
<dbReference type="KEGG" id="sgz:C0216_18140"/>
<keyword evidence="2" id="KW-1185">Reference proteome</keyword>
<name>A0A344U2J3_9ACTN</name>
<evidence type="ECO:0000313" key="2">
    <source>
        <dbReference type="Proteomes" id="UP000252004"/>
    </source>
</evidence>
<proteinExistence type="predicted"/>
<dbReference type="OrthoDB" id="4255520at2"/>
<protein>
    <submittedName>
        <fullName evidence="1">Uncharacterized protein</fullName>
    </submittedName>
</protein>
<dbReference type="EMBL" id="CP030862">
    <property type="protein sequence ID" value="AXE25114.1"/>
    <property type="molecule type" value="Genomic_DNA"/>
</dbReference>
<dbReference type="Proteomes" id="UP000252004">
    <property type="component" value="Chromosome"/>
</dbReference>
<organism evidence="1 2">
    <name type="scientific">Streptomyces globosus</name>
    <dbReference type="NCBI Taxonomy" id="68209"/>
    <lineage>
        <taxon>Bacteria</taxon>
        <taxon>Bacillati</taxon>
        <taxon>Actinomycetota</taxon>
        <taxon>Actinomycetes</taxon>
        <taxon>Kitasatosporales</taxon>
        <taxon>Streptomycetaceae</taxon>
        <taxon>Streptomyces</taxon>
    </lineage>
</organism>
<accession>A0A344U2J3</accession>
<sequence>MHHAPILVHRIAPAGGRRVSLRAEGRDTVLGLARSDADVIEFLRRAGVPDPDEMVLGDSPLVEWMVDDPHAYEAEPSDTDIP</sequence>
<dbReference type="AlphaFoldDB" id="A0A344U2J3"/>
<dbReference type="RefSeq" id="WP_114056300.1">
    <property type="nucleotide sequence ID" value="NZ_CP030862.1"/>
</dbReference>
<reference evidence="1 2" key="1">
    <citation type="submission" date="2018-01" db="EMBL/GenBank/DDBJ databases">
        <title>Draft genome Sequence of streptomyces globosus LZH-48.</title>
        <authorList>
            <person name="Ran K."/>
            <person name="Li Z."/>
            <person name="Wei S."/>
            <person name="Dong R."/>
        </authorList>
    </citation>
    <scope>NUCLEOTIDE SEQUENCE [LARGE SCALE GENOMIC DNA]</scope>
    <source>
        <strain evidence="1 2">LZH-48</strain>
    </source>
</reference>